<protein>
    <submittedName>
        <fullName evidence="1">Uncharacterized protein</fullName>
    </submittedName>
</protein>
<evidence type="ECO:0000313" key="1">
    <source>
        <dbReference type="Ensembl" id="ENSSDUP00000007525.1"/>
    </source>
</evidence>
<reference evidence="1" key="2">
    <citation type="submission" date="2025-09" db="UniProtKB">
        <authorList>
            <consortium name="Ensembl"/>
        </authorList>
    </citation>
    <scope>IDENTIFICATION</scope>
</reference>
<organism evidence="1 2">
    <name type="scientific">Seriola dumerili</name>
    <name type="common">Greater amberjack</name>
    <name type="synonym">Caranx dumerili</name>
    <dbReference type="NCBI Taxonomy" id="41447"/>
    <lineage>
        <taxon>Eukaryota</taxon>
        <taxon>Metazoa</taxon>
        <taxon>Chordata</taxon>
        <taxon>Craniata</taxon>
        <taxon>Vertebrata</taxon>
        <taxon>Euteleostomi</taxon>
        <taxon>Actinopterygii</taxon>
        <taxon>Neopterygii</taxon>
        <taxon>Teleostei</taxon>
        <taxon>Neoteleostei</taxon>
        <taxon>Acanthomorphata</taxon>
        <taxon>Carangaria</taxon>
        <taxon>Carangiformes</taxon>
        <taxon>Carangidae</taxon>
        <taxon>Seriola</taxon>
    </lineage>
</organism>
<proteinExistence type="predicted"/>
<reference evidence="1" key="1">
    <citation type="submission" date="2025-08" db="UniProtKB">
        <authorList>
            <consortium name="Ensembl"/>
        </authorList>
    </citation>
    <scope>IDENTIFICATION</scope>
</reference>
<keyword evidence="2" id="KW-1185">Reference proteome</keyword>
<evidence type="ECO:0000313" key="2">
    <source>
        <dbReference type="Proteomes" id="UP000261420"/>
    </source>
</evidence>
<dbReference type="AlphaFoldDB" id="A0A3B4TNW8"/>
<accession>A0A3B4TNW8</accession>
<sequence length="73" mass="8247">EEGLDQLDLRSFVRETGTSAWSAPDRQRTLSSPLPDWQLSSCGWRPWGPSDLWTGAGHVKAHHRVSRGFFLGR</sequence>
<name>A0A3B4TNW8_SERDU</name>
<dbReference type="Proteomes" id="UP000261420">
    <property type="component" value="Unplaced"/>
</dbReference>
<dbReference type="Ensembl" id="ENSSDUT00000007665.1">
    <property type="protein sequence ID" value="ENSSDUP00000007525.1"/>
    <property type="gene ID" value="ENSSDUG00000005523.1"/>
</dbReference>